<dbReference type="Gene3D" id="1.10.730.10">
    <property type="entry name" value="Isoleucyl-tRNA Synthetase, Domain 1"/>
    <property type="match status" value="1"/>
</dbReference>
<evidence type="ECO:0000256" key="10">
    <source>
        <dbReference type="ARBA" id="ARBA00047937"/>
    </source>
</evidence>
<proteinExistence type="inferred from homology"/>
<dbReference type="GO" id="GO:0006426">
    <property type="term" value="P:glycyl-tRNA aminoacylation"/>
    <property type="evidence" value="ECO:0007669"/>
    <property type="project" value="UniProtKB-UniRule"/>
</dbReference>
<dbReference type="GO" id="GO:0005829">
    <property type="term" value="C:cytosol"/>
    <property type="evidence" value="ECO:0007669"/>
    <property type="project" value="TreeGrafter"/>
</dbReference>
<gene>
    <name evidence="11" type="primary">glyS</name>
    <name evidence="13" type="ORF">A6A05_02055</name>
</gene>
<feature type="domain" description="DALR anticodon binding" evidence="12">
    <location>
        <begin position="576"/>
        <end position="679"/>
    </location>
</feature>
<dbReference type="HAMAP" id="MF_00255">
    <property type="entry name" value="Gly_tRNA_synth_beta"/>
    <property type="match status" value="1"/>
</dbReference>
<dbReference type="PANTHER" id="PTHR30075:SF2">
    <property type="entry name" value="GLYCINE--TRNA LIGASE, CHLOROPLASTIC_MITOCHONDRIAL 2"/>
    <property type="match status" value="1"/>
</dbReference>
<organism evidence="13 14">
    <name type="scientific">Magnetospirillum moscoviense</name>
    <dbReference type="NCBI Taxonomy" id="1437059"/>
    <lineage>
        <taxon>Bacteria</taxon>
        <taxon>Pseudomonadati</taxon>
        <taxon>Pseudomonadota</taxon>
        <taxon>Alphaproteobacteria</taxon>
        <taxon>Rhodospirillales</taxon>
        <taxon>Rhodospirillaceae</taxon>
        <taxon>Magnetospirillum</taxon>
    </lineage>
</organism>
<dbReference type="NCBIfam" id="TIGR00211">
    <property type="entry name" value="glyS"/>
    <property type="match status" value="1"/>
</dbReference>
<dbReference type="SUPFAM" id="SSF109604">
    <property type="entry name" value="HD-domain/PDEase-like"/>
    <property type="match status" value="1"/>
</dbReference>
<keyword evidence="4 11" id="KW-0963">Cytoplasm</keyword>
<evidence type="ECO:0000313" key="13">
    <source>
        <dbReference type="EMBL" id="OAN50018.1"/>
    </source>
</evidence>
<dbReference type="PROSITE" id="PS50861">
    <property type="entry name" value="AA_TRNA_LIGASE_II_GLYAB"/>
    <property type="match status" value="1"/>
</dbReference>
<comment type="subcellular location">
    <subcellularLocation>
        <location evidence="1 11">Cytoplasm</location>
    </subcellularLocation>
</comment>
<evidence type="ECO:0000256" key="9">
    <source>
        <dbReference type="ARBA" id="ARBA00023146"/>
    </source>
</evidence>
<dbReference type="EC" id="6.1.1.14" evidence="11"/>
<keyword evidence="14" id="KW-1185">Reference proteome</keyword>
<evidence type="ECO:0000256" key="1">
    <source>
        <dbReference type="ARBA" id="ARBA00004496"/>
    </source>
</evidence>
<dbReference type="GO" id="GO:0004814">
    <property type="term" value="F:arginine-tRNA ligase activity"/>
    <property type="evidence" value="ECO:0007669"/>
    <property type="project" value="InterPro"/>
</dbReference>
<name>A0A178MPH0_9PROT</name>
<keyword evidence="7 11" id="KW-0067">ATP-binding</keyword>
<protein>
    <recommendedName>
        <fullName evidence="11">Glycine--tRNA ligase beta subunit</fullName>
        <ecNumber evidence="11">6.1.1.14</ecNumber>
    </recommendedName>
    <alternativeName>
        <fullName evidence="11">Glycyl-tRNA synthetase beta subunit</fullName>
        <shortName evidence="11">GlyRS</shortName>
    </alternativeName>
</protein>
<keyword evidence="5 11" id="KW-0436">Ligase</keyword>
<evidence type="ECO:0000313" key="14">
    <source>
        <dbReference type="Proteomes" id="UP000078543"/>
    </source>
</evidence>
<evidence type="ECO:0000256" key="2">
    <source>
        <dbReference type="ARBA" id="ARBA00008226"/>
    </source>
</evidence>
<evidence type="ECO:0000256" key="11">
    <source>
        <dbReference type="HAMAP-Rule" id="MF_00255"/>
    </source>
</evidence>
<dbReference type="Pfam" id="PF02092">
    <property type="entry name" value="tRNA_synt_2f"/>
    <property type="match status" value="1"/>
</dbReference>
<dbReference type="PANTHER" id="PTHR30075">
    <property type="entry name" value="GLYCYL-TRNA SYNTHETASE"/>
    <property type="match status" value="1"/>
</dbReference>
<dbReference type="Proteomes" id="UP000078543">
    <property type="component" value="Unassembled WGS sequence"/>
</dbReference>
<evidence type="ECO:0000256" key="8">
    <source>
        <dbReference type="ARBA" id="ARBA00022917"/>
    </source>
</evidence>
<dbReference type="AlphaFoldDB" id="A0A178MPH0"/>
<dbReference type="OrthoDB" id="9775440at2"/>
<accession>A0A178MPH0</accession>
<keyword evidence="9 11" id="KW-0030">Aminoacyl-tRNA synthetase</keyword>
<dbReference type="InterPro" id="IPR015944">
    <property type="entry name" value="Gly-tRNA-synth_bsu"/>
</dbReference>
<keyword evidence="8 11" id="KW-0648">Protein biosynthesis</keyword>
<comment type="catalytic activity">
    <reaction evidence="10 11">
        <text>tRNA(Gly) + glycine + ATP = glycyl-tRNA(Gly) + AMP + diphosphate</text>
        <dbReference type="Rhea" id="RHEA:16013"/>
        <dbReference type="Rhea" id="RHEA-COMP:9664"/>
        <dbReference type="Rhea" id="RHEA-COMP:9683"/>
        <dbReference type="ChEBI" id="CHEBI:30616"/>
        <dbReference type="ChEBI" id="CHEBI:33019"/>
        <dbReference type="ChEBI" id="CHEBI:57305"/>
        <dbReference type="ChEBI" id="CHEBI:78442"/>
        <dbReference type="ChEBI" id="CHEBI:78522"/>
        <dbReference type="ChEBI" id="CHEBI:456215"/>
        <dbReference type="EC" id="6.1.1.14"/>
    </reaction>
</comment>
<dbReference type="Pfam" id="PF05746">
    <property type="entry name" value="DALR_1"/>
    <property type="match status" value="1"/>
</dbReference>
<sequence>MAELLLEIFSEEIPARMQAGAALSLHKLVTDGLTKNGLTFDAAKSFVTPRRLVLVVEGLPLAGPDVREERRGPRVGAPEQAMAGFLASTGLTLEQLEKRDTGKGEFWFANIEKKGRATALVIKETVETAMAEFPWPKSMRWGANAVRWVRPIQSILCLFEGSVVPVSFGPISAGDSTEGHRFLAPARFSVKDFADYAARLANAKVMLDPFERRHDILRQAEAAVAKEGLTLKVDDGLLAEVTGLVEWPTILVGTIDSKFMGVPAEVLITSMRAHQKYFSALKVDGSLAPRFLVTSNMVTADGGVQVVAGNQRVLRARLSDAAFFWDTDRKARLDARLPKLAERLFYAKLGTMADKVARMVELARHLTAFVADAHANDAARAALLAKADLSTEMVGEFPELQGIMGRYYALHDGEKPDIADAIAAHYSPQGPSDGVPTAPLSVCVALADKIDSLVGFFGIDEKPTGSKDPFALRRAALGIIRLVVENGLRLPLFQLFQFAHAQYAPGQLNGEAKMVANDLLDFFADRLKVHLKEKGVRHDLVNAVFSLGDEDDLVRLLARVQALSDFLASDDGSNLLVAYRRAANIVRIEEKKDGVSYAGSADAKALKQPEETALAAALAEVRQAAALALKAEDFSTAMAALARLRRPVDAFFESVTVNADEPALRVNRLKLLAEIGAALGEVADFSKVEG</sequence>
<evidence type="ECO:0000256" key="7">
    <source>
        <dbReference type="ARBA" id="ARBA00022840"/>
    </source>
</evidence>
<comment type="subunit">
    <text evidence="3 11">Tetramer of two alpha and two beta subunits.</text>
</comment>
<dbReference type="InterPro" id="IPR008909">
    <property type="entry name" value="DALR_anticod-bd"/>
</dbReference>
<dbReference type="RefSeq" id="WP_068500704.1">
    <property type="nucleotide sequence ID" value="NZ_LWQU01000141.1"/>
</dbReference>
<keyword evidence="6 11" id="KW-0547">Nucleotide-binding</keyword>
<evidence type="ECO:0000256" key="4">
    <source>
        <dbReference type="ARBA" id="ARBA00022490"/>
    </source>
</evidence>
<dbReference type="EMBL" id="LWQU01000141">
    <property type="protein sequence ID" value="OAN50018.1"/>
    <property type="molecule type" value="Genomic_DNA"/>
</dbReference>
<dbReference type="GO" id="GO:0005524">
    <property type="term" value="F:ATP binding"/>
    <property type="evidence" value="ECO:0007669"/>
    <property type="project" value="UniProtKB-UniRule"/>
</dbReference>
<reference evidence="13 14" key="1">
    <citation type="submission" date="2016-04" db="EMBL/GenBank/DDBJ databases">
        <title>Draft genome sequence of freshwater magnetotactic bacteria Magnetospirillum marisnigri SP-1 and Magnetospirillum moscoviense BB-1.</title>
        <authorList>
            <person name="Koziaeva V."/>
            <person name="Dziuba M.V."/>
            <person name="Ivanov T.M."/>
            <person name="Kuznetsov B."/>
            <person name="Grouzdev D.S."/>
        </authorList>
    </citation>
    <scope>NUCLEOTIDE SEQUENCE [LARGE SCALE GENOMIC DNA]</scope>
    <source>
        <strain evidence="13 14">BB-1</strain>
    </source>
</reference>
<dbReference type="GO" id="GO:0004820">
    <property type="term" value="F:glycine-tRNA ligase activity"/>
    <property type="evidence" value="ECO:0007669"/>
    <property type="project" value="UniProtKB-UniRule"/>
</dbReference>
<evidence type="ECO:0000256" key="3">
    <source>
        <dbReference type="ARBA" id="ARBA00011209"/>
    </source>
</evidence>
<evidence type="ECO:0000256" key="5">
    <source>
        <dbReference type="ARBA" id="ARBA00022598"/>
    </source>
</evidence>
<comment type="similarity">
    <text evidence="2 11">Belongs to the class-II aminoacyl-tRNA synthetase family.</text>
</comment>
<dbReference type="GO" id="GO:0006420">
    <property type="term" value="P:arginyl-tRNA aminoacylation"/>
    <property type="evidence" value="ECO:0007669"/>
    <property type="project" value="InterPro"/>
</dbReference>
<dbReference type="InterPro" id="IPR006194">
    <property type="entry name" value="Gly-tRNA-synth_heterodimer"/>
</dbReference>
<dbReference type="PRINTS" id="PR01045">
    <property type="entry name" value="TRNASYNTHGB"/>
</dbReference>
<comment type="caution">
    <text evidence="13">The sequence shown here is derived from an EMBL/GenBank/DDBJ whole genome shotgun (WGS) entry which is preliminary data.</text>
</comment>
<dbReference type="STRING" id="1437059.A6A05_02055"/>
<evidence type="ECO:0000259" key="12">
    <source>
        <dbReference type="Pfam" id="PF05746"/>
    </source>
</evidence>
<evidence type="ECO:0000256" key="6">
    <source>
        <dbReference type="ARBA" id="ARBA00022741"/>
    </source>
</evidence>